<feature type="domain" description="FtsK" evidence="6">
    <location>
        <begin position="524"/>
        <end position="713"/>
    </location>
</feature>
<keyword evidence="8" id="KW-1185">Reference proteome</keyword>
<dbReference type="Proteomes" id="UP000606115">
    <property type="component" value="Unassembled WGS sequence"/>
</dbReference>
<dbReference type="InterPro" id="IPR050206">
    <property type="entry name" value="FtsK/SpoIIIE/SftA"/>
</dbReference>
<evidence type="ECO:0000256" key="3">
    <source>
        <dbReference type="PROSITE-ProRule" id="PRU00289"/>
    </source>
</evidence>
<dbReference type="Pfam" id="PF01580">
    <property type="entry name" value="FtsK_SpoIIIE"/>
    <property type="match status" value="1"/>
</dbReference>
<proteinExistence type="predicted"/>
<dbReference type="PANTHER" id="PTHR22683:SF1">
    <property type="entry name" value="TYPE VII SECRETION SYSTEM PROTEIN ESSC"/>
    <property type="match status" value="1"/>
</dbReference>
<keyword evidence="2 3" id="KW-0067">ATP-binding</keyword>
<dbReference type="PROSITE" id="PS50901">
    <property type="entry name" value="FTSK"/>
    <property type="match status" value="1"/>
</dbReference>
<dbReference type="CDD" id="cd01127">
    <property type="entry name" value="TrwB_TraG_TraD_VirD4"/>
    <property type="match status" value="1"/>
</dbReference>
<organism evidence="7 8">
    <name type="scientific">Glutamicibacter ardleyensis</name>
    <dbReference type="NCBI Taxonomy" id="225894"/>
    <lineage>
        <taxon>Bacteria</taxon>
        <taxon>Bacillati</taxon>
        <taxon>Actinomycetota</taxon>
        <taxon>Actinomycetes</taxon>
        <taxon>Micrococcales</taxon>
        <taxon>Micrococcaceae</taxon>
        <taxon>Glutamicibacter</taxon>
    </lineage>
</organism>
<dbReference type="EMBL" id="BMKX01000008">
    <property type="protein sequence ID" value="GGJ68826.1"/>
    <property type="molecule type" value="Genomic_DNA"/>
</dbReference>
<keyword evidence="5" id="KW-0472">Membrane</keyword>
<dbReference type="InterPro" id="IPR008984">
    <property type="entry name" value="SMAD_FHA_dom_sf"/>
</dbReference>
<protein>
    <recommendedName>
        <fullName evidence="6">FtsK domain-containing protein</fullName>
    </recommendedName>
</protein>
<sequence>MVRYELLLVSRSFAQPRQFHLQVSAALDGQQLSEILTASFGATRWFLGPLALEESAELSSRTHLLLTDLPRPVLPREHQMPSALQLFVASGPDAGASLLLVQGTHDVGRCAPLWLQDPQIARRHARIRVDQSQLLLTCESSNTLRISPQRPANEPLSELSLERGTRFWLGDTELCVGDPVMLDNAQSINAEQLHWALPDKPELQRLIALCLAALLPMLSGVMLAVFTGSMLFLLLSGASALLGIFPAIQLIGERRRWKAKAVVYRENIINARAAYASPLGISTLAGLARAELQIPTASLPPLVFGQGLWAPAAEEPSAKTKRRRKSRTSLDAPCPSPVFSPSVPGAWQIVGAQDKPSTELLFAILARYLPAVLCGRLELVLDPRLQCLPASLLLLPGVSTGLPPLAVTPTMLETKSDGLVRTLYVVSTPAQTCDQSLVIGMSQNPVPNGTRWVNPRTPEVALEDTQLTLHTALRLSVQRFVRLIDRCLSLAESQAMRGRTESNELAPCDPARALTALIGATDQQDPIVLDFGADGPHMLICGTTGSGKSEALRRIVKQLASDYSPEQVAFALVDFKGGAGLSVFAQLPHVQLFASDLDSAAAQRALAQLEIEVTRREELLAEYRCSDLLEYRQLVQPGPALPSLVVVIDEFRVFSESIPEANPRIDRLAAVGRALGIHLLLSTQRPAGTLTGQTRANLNTVIALRVNDPGESIELVGIPDAATLTSPGQAVIHCATRSTRKFQFALAYDPPPHGELAERGPRDLTAKQVCTFGRHPTAHESMQALHRQIAVLALEWQSFTMGRSPFAEALPQTPTPPRTPWMSGQTEEIWCGLVDRLDCGTLEPLLIGGQAGHSILVCGLPEAGPRQLLTNLCQLPRKVLSFGPELLINAAQFPHLLQVTGQDTYDFLDAVDYLNEPREDEELLILIHGVGQLQSSLHPQQFQHFDEVLGALLRRGGFGPTVVIAVDRDQALLKAAGLCTEQWYFPFHATDSLKMAWPRIPAVANHVGRGILMSGTDVARSIQLGAAQSLSMTDRPWSAGNSDSQNASSPGLLRLGTRSLEDTVISLPATAMSLVICADTTMRQELSQVLCQRWGIERVERIEDLEALLNRSTNRGVGLVLEHTNDPRLAPLLNSAVSRAVIPVLFVPPSSRLAYEVGAPGMALDDRCVVVVEAHHPHDLQPMPWEPLGPTQTLDAKNQWRAIANSHGLPRAVLIDKESI</sequence>
<feature type="transmembrane region" description="Helical" evidence="5">
    <location>
        <begin position="206"/>
        <end position="226"/>
    </location>
</feature>
<dbReference type="SUPFAM" id="SSF52540">
    <property type="entry name" value="P-loop containing nucleoside triphosphate hydrolases"/>
    <property type="match status" value="1"/>
</dbReference>
<dbReference type="CDD" id="cd00060">
    <property type="entry name" value="FHA"/>
    <property type="match status" value="1"/>
</dbReference>
<evidence type="ECO:0000313" key="8">
    <source>
        <dbReference type="Proteomes" id="UP000606115"/>
    </source>
</evidence>
<feature type="region of interest" description="Disordered" evidence="4">
    <location>
        <begin position="314"/>
        <end position="334"/>
    </location>
</feature>
<evidence type="ECO:0000259" key="6">
    <source>
        <dbReference type="PROSITE" id="PS50901"/>
    </source>
</evidence>
<reference evidence="8" key="1">
    <citation type="journal article" date="2019" name="Int. J. Syst. Evol. Microbiol.">
        <title>The Global Catalogue of Microorganisms (GCM) 10K type strain sequencing project: providing services to taxonomists for standard genome sequencing and annotation.</title>
        <authorList>
            <consortium name="The Broad Institute Genomics Platform"/>
            <consortium name="The Broad Institute Genome Sequencing Center for Infectious Disease"/>
            <person name="Wu L."/>
            <person name="Ma J."/>
        </authorList>
    </citation>
    <scope>NUCLEOTIDE SEQUENCE [LARGE SCALE GENOMIC DNA]</scope>
    <source>
        <strain evidence="8">CGMCC 1.3685</strain>
    </source>
</reference>
<evidence type="ECO:0000256" key="5">
    <source>
        <dbReference type="SAM" id="Phobius"/>
    </source>
</evidence>
<dbReference type="InterPro" id="IPR002543">
    <property type="entry name" value="FtsK_dom"/>
</dbReference>
<feature type="transmembrane region" description="Helical" evidence="5">
    <location>
        <begin position="232"/>
        <end position="252"/>
    </location>
</feature>
<evidence type="ECO:0000313" key="7">
    <source>
        <dbReference type="EMBL" id="GGJ68826.1"/>
    </source>
</evidence>
<evidence type="ECO:0000256" key="4">
    <source>
        <dbReference type="SAM" id="MobiDB-lite"/>
    </source>
</evidence>
<dbReference type="Gene3D" id="2.60.200.20">
    <property type="match status" value="1"/>
</dbReference>
<evidence type="ECO:0000256" key="2">
    <source>
        <dbReference type="ARBA" id="ARBA00022840"/>
    </source>
</evidence>
<keyword evidence="5" id="KW-1133">Transmembrane helix</keyword>
<dbReference type="RefSeq" id="WP_188686624.1">
    <property type="nucleotide sequence ID" value="NZ_BMKX01000008.1"/>
</dbReference>
<dbReference type="SUPFAM" id="SSF49879">
    <property type="entry name" value="SMAD/FHA domain"/>
    <property type="match status" value="1"/>
</dbReference>
<feature type="compositionally biased region" description="Polar residues" evidence="4">
    <location>
        <begin position="1039"/>
        <end position="1049"/>
    </location>
</feature>
<comment type="caution">
    <text evidence="7">The sequence shown here is derived from an EMBL/GenBank/DDBJ whole genome shotgun (WGS) entry which is preliminary data.</text>
</comment>
<gene>
    <name evidence="7" type="ORF">GCM10007173_29390</name>
</gene>
<feature type="region of interest" description="Disordered" evidence="4">
    <location>
        <begin position="1033"/>
        <end position="1053"/>
    </location>
</feature>
<name>A0ABQ2DQL3_9MICC</name>
<keyword evidence="5" id="KW-0812">Transmembrane</keyword>
<keyword evidence="1 3" id="KW-0547">Nucleotide-binding</keyword>
<accession>A0ABQ2DQL3</accession>
<dbReference type="Gene3D" id="3.40.50.300">
    <property type="entry name" value="P-loop containing nucleotide triphosphate hydrolases"/>
    <property type="match status" value="1"/>
</dbReference>
<dbReference type="PANTHER" id="PTHR22683">
    <property type="entry name" value="SPORULATION PROTEIN RELATED"/>
    <property type="match status" value="1"/>
</dbReference>
<dbReference type="InterPro" id="IPR027417">
    <property type="entry name" value="P-loop_NTPase"/>
</dbReference>
<dbReference type="GeneID" id="303305285"/>
<evidence type="ECO:0000256" key="1">
    <source>
        <dbReference type="ARBA" id="ARBA00022741"/>
    </source>
</evidence>
<feature type="binding site" evidence="3">
    <location>
        <begin position="542"/>
        <end position="549"/>
    </location>
    <ligand>
        <name>ATP</name>
        <dbReference type="ChEBI" id="CHEBI:30616"/>
    </ligand>
</feature>